<sequence length="98" mass="11160">MFTRLLFFWLTGALLLPLIWGTALVNEEDEVMITTPDYDYNFTHDYYSYNETYESLVILPDAGIPENTGNQGNTNSVSVYKHYGILAGLLVLQICQQT</sequence>
<evidence type="ECO:0000313" key="2">
    <source>
        <dbReference type="EMBL" id="KAK9960872.1"/>
    </source>
</evidence>
<feature type="signal peptide" evidence="1">
    <location>
        <begin position="1"/>
        <end position="21"/>
    </location>
</feature>
<proteinExistence type="predicted"/>
<dbReference type="AlphaFoldDB" id="A0AAW1ZHB9"/>
<protein>
    <submittedName>
        <fullName evidence="2">Uncharacterized protein</fullName>
    </submittedName>
</protein>
<keyword evidence="1" id="KW-0732">Signal</keyword>
<dbReference type="Proteomes" id="UP001479290">
    <property type="component" value="Unassembled WGS sequence"/>
</dbReference>
<dbReference type="EMBL" id="JAWDJR010000016">
    <property type="protein sequence ID" value="KAK9960872.1"/>
    <property type="molecule type" value="Genomic_DNA"/>
</dbReference>
<evidence type="ECO:0000313" key="3">
    <source>
        <dbReference type="Proteomes" id="UP001479290"/>
    </source>
</evidence>
<comment type="caution">
    <text evidence="2">The sequence shown here is derived from an EMBL/GenBank/DDBJ whole genome shotgun (WGS) entry which is preliminary data.</text>
</comment>
<name>A0AAW1ZHB9_CULAL</name>
<keyword evidence="3" id="KW-1185">Reference proteome</keyword>
<gene>
    <name evidence="2" type="ORF">ABG768_008706</name>
</gene>
<feature type="chain" id="PRO_5043688246" evidence="1">
    <location>
        <begin position="22"/>
        <end position="98"/>
    </location>
</feature>
<organism evidence="2 3">
    <name type="scientific">Culter alburnus</name>
    <name type="common">Topmouth culter</name>
    <dbReference type="NCBI Taxonomy" id="194366"/>
    <lineage>
        <taxon>Eukaryota</taxon>
        <taxon>Metazoa</taxon>
        <taxon>Chordata</taxon>
        <taxon>Craniata</taxon>
        <taxon>Vertebrata</taxon>
        <taxon>Euteleostomi</taxon>
        <taxon>Actinopterygii</taxon>
        <taxon>Neopterygii</taxon>
        <taxon>Teleostei</taxon>
        <taxon>Ostariophysi</taxon>
        <taxon>Cypriniformes</taxon>
        <taxon>Xenocyprididae</taxon>
        <taxon>Xenocypridinae</taxon>
        <taxon>Culter</taxon>
    </lineage>
</organism>
<accession>A0AAW1ZHB9</accession>
<reference evidence="2 3" key="1">
    <citation type="submission" date="2024-05" db="EMBL/GenBank/DDBJ databases">
        <title>A high-quality chromosomal-level genome assembly of Topmouth culter (Culter alburnus).</title>
        <authorList>
            <person name="Zhao H."/>
        </authorList>
    </citation>
    <scope>NUCLEOTIDE SEQUENCE [LARGE SCALE GENOMIC DNA]</scope>
    <source>
        <strain evidence="2">CATC2023</strain>
        <tissue evidence="2">Muscle</tissue>
    </source>
</reference>
<evidence type="ECO:0000256" key="1">
    <source>
        <dbReference type="SAM" id="SignalP"/>
    </source>
</evidence>